<gene>
    <name evidence="14" type="ORF">ARC78_02390</name>
</gene>
<dbReference type="InterPro" id="IPR039426">
    <property type="entry name" value="TonB-dep_rcpt-like"/>
</dbReference>
<dbReference type="CDD" id="cd01347">
    <property type="entry name" value="ligand_gated_channel"/>
    <property type="match status" value="1"/>
</dbReference>
<keyword evidence="6 8" id="KW-0472">Membrane</keyword>
<dbReference type="InterPro" id="IPR006311">
    <property type="entry name" value="TAT_signal"/>
</dbReference>
<dbReference type="InterPro" id="IPR037066">
    <property type="entry name" value="Plug_dom_sf"/>
</dbReference>
<dbReference type="InterPro" id="IPR000531">
    <property type="entry name" value="Beta-barrel_TonB"/>
</dbReference>
<keyword evidence="11" id="KW-0732">Signal</keyword>
<evidence type="ECO:0000256" key="11">
    <source>
        <dbReference type="SAM" id="SignalP"/>
    </source>
</evidence>
<evidence type="ECO:0000259" key="12">
    <source>
        <dbReference type="Pfam" id="PF00593"/>
    </source>
</evidence>
<evidence type="ECO:0000256" key="10">
    <source>
        <dbReference type="SAM" id="MobiDB-lite"/>
    </source>
</evidence>
<feature type="signal peptide" evidence="11">
    <location>
        <begin position="1"/>
        <end position="29"/>
    </location>
</feature>
<keyword evidence="15" id="KW-1185">Reference proteome</keyword>
<protein>
    <submittedName>
        <fullName evidence="14">TonB-dependent receptor</fullName>
    </submittedName>
</protein>
<feature type="domain" description="TonB-dependent receptor plug" evidence="13">
    <location>
        <begin position="62"/>
        <end position="181"/>
    </location>
</feature>
<keyword evidence="4 8" id="KW-0812">Transmembrane</keyword>
<dbReference type="Pfam" id="PF07715">
    <property type="entry name" value="Plug"/>
    <property type="match status" value="1"/>
</dbReference>
<evidence type="ECO:0000313" key="15">
    <source>
        <dbReference type="Proteomes" id="UP000050836"/>
    </source>
</evidence>
<dbReference type="Proteomes" id="UP000050836">
    <property type="component" value="Unassembled WGS sequence"/>
</dbReference>
<accession>A0A0Q9ZYG3</accession>
<keyword evidence="7 8" id="KW-0998">Cell outer membrane</keyword>
<comment type="similarity">
    <text evidence="8 9">Belongs to the TonB-dependent receptor family.</text>
</comment>
<dbReference type="Gene3D" id="2.40.170.20">
    <property type="entry name" value="TonB-dependent receptor, beta-barrel domain"/>
    <property type="match status" value="1"/>
</dbReference>
<comment type="subcellular location">
    <subcellularLocation>
        <location evidence="1 8">Cell outer membrane</location>
        <topology evidence="1 8">Multi-pass membrane protein</topology>
    </subcellularLocation>
</comment>
<keyword evidence="5 9" id="KW-0798">TonB box</keyword>
<dbReference type="PROSITE" id="PS51318">
    <property type="entry name" value="TAT"/>
    <property type="match status" value="1"/>
</dbReference>
<dbReference type="Pfam" id="PF00593">
    <property type="entry name" value="TonB_dep_Rec_b-barrel"/>
    <property type="match status" value="1"/>
</dbReference>
<evidence type="ECO:0000256" key="7">
    <source>
        <dbReference type="ARBA" id="ARBA00023237"/>
    </source>
</evidence>
<dbReference type="PANTHER" id="PTHR47234">
    <property type="match status" value="1"/>
</dbReference>
<reference evidence="14 15" key="1">
    <citation type="submission" date="2015-10" db="EMBL/GenBank/DDBJ databases">
        <title>Genome sequencing and analysis of members of genus Stenotrophomonas.</title>
        <authorList>
            <person name="Patil P.P."/>
            <person name="Midha S."/>
            <person name="Patil P.B."/>
        </authorList>
    </citation>
    <scope>NUCLEOTIDE SEQUENCE [LARGE SCALE GENOMIC DNA]</scope>
    <source>
        <strain evidence="14 15">JCM 9942</strain>
    </source>
</reference>
<dbReference type="InterPro" id="IPR012910">
    <property type="entry name" value="Plug_dom"/>
</dbReference>
<dbReference type="SUPFAM" id="SSF56935">
    <property type="entry name" value="Porins"/>
    <property type="match status" value="1"/>
</dbReference>
<proteinExistence type="inferred from homology"/>
<dbReference type="AlphaFoldDB" id="A0A0Q9ZYG3"/>
<feature type="region of interest" description="Disordered" evidence="10">
    <location>
        <begin position="98"/>
        <end position="120"/>
    </location>
</feature>
<evidence type="ECO:0000259" key="13">
    <source>
        <dbReference type="Pfam" id="PF07715"/>
    </source>
</evidence>
<evidence type="ECO:0000256" key="2">
    <source>
        <dbReference type="ARBA" id="ARBA00022448"/>
    </source>
</evidence>
<feature type="chain" id="PRO_5006390013" evidence="11">
    <location>
        <begin position="30"/>
        <end position="963"/>
    </location>
</feature>
<evidence type="ECO:0000256" key="5">
    <source>
        <dbReference type="ARBA" id="ARBA00023077"/>
    </source>
</evidence>
<evidence type="ECO:0000256" key="3">
    <source>
        <dbReference type="ARBA" id="ARBA00022452"/>
    </source>
</evidence>
<evidence type="ECO:0000256" key="4">
    <source>
        <dbReference type="ARBA" id="ARBA00022692"/>
    </source>
</evidence>
<organism evidence="14 15">
    <name type="scientific">Stenotrophomonas pictorum JCM 9942</name>
    <dbReference type="NCBI Taxonomy" id="1236960"/>
    <lineage>
        <taxon>Bacteria</taxon>
        <taxon>Pseudomonadati</taxon>
        <taxon>Pseudomonadota</taxon>
        <taxon>Gammaproteobacteria</taxon>
        <taxon>Lysobacterales</taxon>
        <taxon>Lysobacteraceae</taxon>
        <taxon>Stenotrophomonas</taxon>
    </lineage>
</organism>
<evidence type="ECO:0000256" key="8">
    <source>
        <dbReference type="PROSITE-ProRule" id="PRU01360"/>
    </source>
</evidence>
<name>A0A0Q9ZYG3_9GAMM</name>
<keyword evidence="14" id="KW-0675">Receptor</keyword>
<evidence type="ECO:0000256" key="1">
    <source>
        <dbReference type="ARBA" id="ARBA00004571"/>
    </source>
</evidence>
<evidence type="ECO:0000313" key="14">
    <source>
        <dbReference type="EMBL" id="KRG37949.1"/>
    </source>
</evidence>
<dbReference type="InterPro" id="IPR036942">
    <property type="entry name" value="Beta-barrel_TonB_sf"/>
</dbReference>
<sequence length="963" mass="104085">MPALSRPARRHHLSAAVLLALGSPLAAFAQTSPATAAAGSPEARTLDRVSVTGSRIQRTDVEAALPVTIIQKAEIEAQGITSAEQLLQQLNIASSGPDSLAANSGVAPPGTRGNNGVSGANLRGQGADATLVLLNGRRVAAHGLAGQVVDLNSIPFAAIERVEVLRDGASAVYGTDAIGGVINFITRTNYQGITLTSGADVTQEGGGNIYHASLLGGWGDLDSDRWNVWAAVNAKKNKILRGNQRDFVNSFQPERGLSPDTRGTPFANIVSGTGSLIGGGLRDPASGLTKTTVNTLDLPGGAGCEAGGDMMGPYDDKIWASPGASFGCAWDYGRARTIQQPVDTVQGVGRATFRLGDSHEFYAELMGSKVTSKRQFEAQQITTSINASATQLDAYELNANTQATYDAVYNQLQGYFGNQANLVYGRPIAYRWRCEVCGPRQIETSTKAYRLLFGMTGTLGTWDYDVGLSRAQSKAESTTAGGYYFTPQLKAALKSGLLNPFLMPGQAQSQAGRDALAAADASGLQIYEGTSTTTTFDASFSGGLGFTLWGEDQVQAAVGVDLRREEYEFGGPAEWLAGNAYVFGVPGDAANYMSPKQRNVKAAFAEFNLPVLDSLELNLAVRHDRYDGFGGTTNPKYSLKWQPIDWLVFRGSYSTGFKVPDFAKLFRGITETQYTGLDLADPATCPRGQYNPDVAACSVQIRPDIITGGNPNLKPEEAEQRSIGFVLAPWDAFNLSVDWWEIERTNTIRSGFNLSTMTANYPLYASNFIRDASGTIIAIDQRFINTGGTLTRGIELDANLRGELAGGAWNVHLNGNYLDTFKTKTFDNLPYSDNLVGEYERYFNLPIKWKHTVSLGWARGDWAHTLTQVYRGGYKDWKPGGIVNGYTPPAWDPNVDAYTTYNYSLTWSGMENLKATFGIRNLLNTDPPFTVRYLDDGDGAGWEARVADPRGRSFNVLLEYRFR</sequence>
<keyword evidence="3 8" id="KW-1134">Transmembrane beta strand</keyword>
<comment type="caution">
    <text evidence="14">The sequence shown here is derived from an EMBL/GenBank/DDBJ whole genome shotgun (WGS) entry which is preliminary data.</text>
</comment>
<evidence type="ECO:0000256" key="6">
    <source>
        <dbReference type="ARBA" id="ARBA00023136"/>
    </source>
</evidence>
<evidence type="ECO:0000256" key="9">
    <source>
        <dbReference type="RuleBase" id="RU003357"/>
    </source>
</evidence>
<keyword evidence="2 8" id="KW-0813">Transport</keyword>
<dbReference type="Gene3D" id="2.170.130.10">
    <property type="entry name" value="TonB-dependent receptor, plug domain"/>
    <property type="match status" value="1"/>
</dbReference>
<feature type="domain" description="TonB-dependent receptor-like beta-barrel" evidence="12">
    <location>
        <begin position="435"/>
        <end position="922"/>
    </location>
</feature>
<dbReference type="GO" id="GO:0009279">
    <property type="term" value="C:cell outer membrane"/>
    <property type="evidence" value="ECO:0007669"/>
    <property type="project" value="UniProtKB-SubCell"/>
</dbReference>
<dbReference type="RefSeq" id="WP_057506613.1">
    <property type="nucleotide sequence ID" value="NZ_LLXS01000067.1"/>
</dbReference>
<dbReference type="PANTHER" id="PTHR47234:SF2">
    <property type="entry name" value="TONB-DEPENDENT RECEPTOR"/>
    <property type="match status" value="1"/>
</dbReference>
<dbReference type="PROSITE" id="PS52016">
    <property type="entry name" value="TONB_DEPENDENT_REC_3"/>
    <property type="match status" value="1"/>
</dbReference>
<dbReference type="EMBL" id="LLXS01000067">
    <property type="protein sequence ID" value="KRG37949.1"/>
    <property type="molecule type" value="Genomic_DNA"/>
</dbReference>